<reference evidence="1 2" key="1">
    <citation type="journal article" date="2018" name="Sci. Rep.">
        <title>Raphidocelis subcapitata (=Pseudokirchneriella subcapitata) provides an insight into genome evolution and environmental adaptations in the Sphaeropleales.</title>
        <authorList>
            <person name="Suzuki S."/>
            <person name="Yamaguchi H."/>
            <person name="Nakajima N."/>
            <person name="Kawachi M."/>
        </authorList>
    </citation>
    <scope>NUCLEOTIDE SEQUENCE [LARGE SCALE GENOMIC DNA]</scope>
    <source>
        <strain evidence="1 2">NIES-35</strain>
    </source>
</reference>
<dbReference type="STRING" id="307507.A0A2V0NRQ8"/>
<dbReference type="GO" id="GO:0030149">
    <property type="term" value="P:sphingolipid catabolic process"/>
    <property type="evidence" value="ECO:0007669"/>
    <property type="project" value="TreeGrafter"/>
</dbReference>
<protein>
    <recommendedName>
        <fullName evidence="3">F-box domain-containing protein</fullName>
    </recommendedName>
</protein>
<dbReference type="EMBL" id="BDRX01000016">
    <property type="protein sequence ID" value="GBF90358.1"/>
    <property type="molecule type" value="Genomic_DNA"/>
</dbReference>
<dbReference type="PANTHER" id="PTHR12393">
    <property type="entry name" value="SPHINGOMYELIN PHOSPHODIESTERASE RELATED"/>
    <property type="match status" value="1"/>
</dbReference>
<dbReference type="AlphaFoldDB" id="A0A2V0NRQ8"/>
<evidence type="ECO:0000313" key="1">
    <source>
        <dbReference type="EMBL" id="GBF90358.1"/>
    </source>
</evidence>
<dbReference type="Proteomes" id="UP000247498">
    <property type="component" value="Unassembled WGS sequence"/>
</dbReference>
<dbReference type="GO" id="GO:0071944">
    <property type="term" value="C:cell periphery"/>
    <property type="evidence" value="ECO:0007669"/>
    <property type="project" value="TreeGrafter"/>
</dbReference>
<keyword evidence="2" id="KW-1185">Reference proteome</keyword>
<sequence length="242" mass="26297">MPPTTRGAARARIAAAAAALPHDVLARIFSFLPPGDTVLMVPRLSKALAAEAAPRVVKLRTESTALRDKARSEVYASFPVPLWALQEAWPRLTQEQQTNAAARAAFHGDLATLRWALRALPQRDDAGALYCEAAAAGGQLEALQCARALGCEWRKTTCEAAAAGGHLAVLQWTRAQEPPCPWDKWTCSAAARHGHLAVLQWLRAQQPPCPWDEWTCRDAAEGGHLAVLHKPLQPMQMLLAFP</sequence>
<dbReference type="InParanoid" id="A0A2V0NRQ8"/>
<dbReference type="Gene3D" id="1.25.40.20">
    <property type="entry name" value="Ankyrin repeat-containing domain"/>
    <property type="match status" value="1"/>
</dbReference>
<dbReference type="SUPFAM" id="SSF140860">
    <property type="entry name" value="Pseudo ankyrin repeat-like"/>
    <property type="match status" value="1"/>
</dbReference>
<dbReference type="GO" id="GO:0005783">
    <property type="term" value="C:endoplasmic reticulum"/>
    <property type="evidence" value="ECO:0007669"/>
    <property type="project" value="TreeGrafter"/>
</dbReference>
<evidence type="ECO:0000313" key="2">
    <source>
        <dbReference type="Proteomes" id="UP000247498"/>
    </source>
</evidence>
<dbReference type="InterPro" id="IPR036770">
    <property type="entry name" value="Ankyrin_rpt-contain_sf"/>
</dbReference>
<proteinExistence type="predicted"/>
<dbReference type="PANTHER" id="PTHR12393:SF6">
    <property type="entry name" value="SPHINGOMYELIN PHOSPHODIESTERASE 2"/>
    <property type="match status" value="1"/>
</dbReference>
<dbReference type="GO" id="GO:0016020">
    <property type="term" value="C:membrane"/>
    <property type="evidence" value="ECO:0007669"/>
    <property type="project" value="TreeGrafter"/>
</dbReference>
<evidence type="ECO:0008006" key="3">
    <source>
        <dbReference type="Google" id="ProtNLM"/>
    </source>
</evidence>
<organism evidence="1 2">
    <name type="scientific">Raphidocelis subcapitata</name>
    <dbReference type="NCBI Taxonomy" id="307507"/>
    <lineage>
        <taxon>Eukaryota</taxon>
        <taxon>Viridiplantae</taxon>
        <taxon>Chlorophyta</taxon>
        <taxon>core chlorophytes</taxon>
        <taxon>Chlorophyceae</taxon>
        <taxon>CS clade</taxon>
        <taxon>Sphaeropleales</taxon>
        <taxon>Selenastraceae</taxon>
        <taxon>Raphidocelis</taxon>
    </lineage>
</organism>
<comment type="caution">
    <text evidence="1">The sequence shown here is derived from an EMBL/GenBank/DDBJ whole genome shotgun (WGS) entry which is preliminary data.</text>
</comment>
<dbReference type="GO" id="GO:0046513">
    <property type="term" value="P:ceramide biosynthetic process"/>
    <property type="evidence" value="ECO:0007669"/>
    <property type="project" value="TreeGrafter"/>
</dbReference>
<accession>A0A2V0NRQ8</accession>
<dbReference type="GO" id="GO:0004620">
    <property type="term" value="F:phospholipase activity"/>
    <property type="evidence" value="ECO:0007669"/>
    <property type="project" value="TreeGrafter"/>
</dbReference>
<name>A0A2V0NRQ8_9CHLO</name>
<gene>
    <name evidence="1" type="ORF">Rsub_02464</name>
</gene>